<feature type="signal peptide" evidence="1">
    <location>
        <begin position="1"/>
        <end position="20"/>
    </location>
</feature>
<sequence length="144" mass="16294">MKVIRDCLAICLIATLAAQGLNIGSTGDKLQESLLEAKRFYDLALDQLGSLSTDQILVGAHTAIELHQQWVIDYLTHEGRLNASEPDYDDKIQRLNRDFNYLESKFEGDLKFLDDVALKQKAREKLLKLKADVDSTMRLYGFSS</sequence>
<comment type="caution">
    <text evidence="2">The sequence shown here is derived from an EMBL/GenBank/DDBJ whole genome shotgun (WGS) entry which is preliminary data.</text>
</comment>
<evidence type="ECO:0000256" key="1">
    <source>
        <dbReference type="SAM" id="SignalP"/>
    </source>
</evidence>
<feature type="chain" id="PRO_5042199774" evidence="1">
    <location>
        <begin position="21"/>
        <end position="144"/>
    </location>
</feature>
<gene>
    <name evidence="2" type="ORF">RRG08_014074</name>
</gene>
<evidence type="ECO:0000313" key="3">
    <source>
        <dbReference type="Proteomes" id="UP001283361"/>
    </source>
</evidence>
<name>A0AAE1A034_9GAST</name>
<organism evidence="2 3">
    <name type="scientific">Elysia crispata</name>
    <name type="common">lettuce slug</name>
    <dbReference type="NCBI Taxonomy" id="231223"/>
    <lineage>
        <taxon>Eukaryota</taxon>
        <taxon>Metazoa</taxon>
        <taxon>Spiralia</taxon>
        <taxon>Lophotrochozoa</taxon>
        <taxon>Mollusca</taxon>
        <taxon>Gastropoda</taxon>
        <taxon>Heterobranchia</taxon>
        <taxon>Euthyneura</taxon>
        <taxon>Panpulmonata</taxon>
        <taxon>Sacoglossa</taxon>
        <taxon>Placobranchoidea</taxon>
        <taxon>Plakobranchidae</taxon>
        <taxon>Elysia</taxon>
    </lineage>
</organism>
<proteinExistence type="predicted"/>
<dbReference type="AlphaFoldDB" id="A0AAE1A034"/>
<dbReference type="EMBL" id="JAWDGP010002956">
    <property type="protein sequence ID" value="KAK3778447.1"/>
    <property type="molecule type" value="Genomic_DNA"/>
</dbReference>
<protein>
    <submittedName>
        <fullName evidence="2">Uncharacterized protein</fullName>
    </submittedName>
</protein>
<accession>A0AAE1A034</accession>
<reference evidence="2" key="1">
    <citation type="journal article" date="2023" name="G3 (Bethesda)">
        <title>A reference genome for the long-term kleptoplast-retaining sea slug Elysia crispata morphotype clarki.</title>
        <authorList>
            <person name="Eastman K.E."/>
            <person name="Pendleton A.L."/>
            <person name="Shaikh M.A."/>
            <person name="Suttiyut T."/>
            <person name="Ogas R."/>
            <person name="Tomko P."/>
            <person name="Gavelis G."/>
            <person name="Widhalm J.R."/>
            <person name="Wisecaver J.H."/>
        </authorList>
    </citation>
    <scope>NUCLEOTIDE SEQUENCE</scope>
    <source>
        <strain evidence="2">ECLA1</strain>
    </source>
</reference>
<evidence type="ECO:0000313" key="2">
    <source>
        <dbReference type="EMBL" id="KAK3778447.1"/>
    </source>
</evidence>
<keyword evidence="3" id="KW-1185">Reference proteome</keyword>
<keyword evidence="1" id="KW-0732">Signal</keyword>
<dbReference type="Proteomes" id="UP001283361">
    <property type="component" value="Unassembled WGS sequence"/>
</dbReference>